<sequence length="551" mass="62019">MELLTLLARHAGDRLKWLVALLLLSSLCGVSILAIVNEGIDERLKGEDRYHLLVLGAGATVVYMMSHLHVMRRIARYFEEIIIDLRRRLLTRLRHAEYLQVQNLDPAEFQSGISAEMRTISYGSAIIPEMLHSIFMITIINAYLFLHSPLAALSCMAFIAVSVFIVASRRVAAEDTFAEACELENELLGHVGDMIDGFKEVRMEPSRADQISVRVMEVADRIAAKKEVALGVYARSVVETQCSFNTLILFVIFVLPQITDMSVGLFVVASSLLFISEPMLSVVSYLPSLMAANTAARNILDLERRLPEPRITAISANPSCFDNFQEIHFKDVIFGHRTHDGGEFWIGPVNLSIDRGKIILVTGGNGSGKSTLLRTLIGLYRVYSGTITVDSMVVEPDNLPLYRRLFAVVFSDGHLFQELYGIQHIDMELAQAMFEFLEIGHKANITDRRFSTVRLSGGQRKRLSLIAAILEKKPICVLDEWAADQEPYFRDKFYREVLPRLRDMGMTVVAITHDRDYLEVGDVHWHVEAGMIVSVTGENRQDRKQDIALMS</sequence>
<dbReference type="PANTHER" id="PTHR24221">
    <property type="entry name" value="ATP-BINDING CASSETTE SUB-FAMILY B"/>
    <property type="match status" value="1"/>
</dbReference>
<dbReference type="GO" id="GO:0005524">
    <property type="term" value="F:ATP binding"/>
    <property type="evidence" value="ECO:0007669"/>
    <property type="project" value="UniProtKB-KW"/>
</dbReference>
<dbReference type="SMART" id="SM00382">
    <property type="entry name" value="AAA"/>
    <property type="match status" value="1"/>
</dbReference>
<feature type="transmembrane region" description="Helical" evidence="7">
    <location>
        <begin position="120"/>
        <end position="144"/>
    </location>
</feature>
<dbReference type="Proteomes" id="UP000019486">
    <property type="component" value="Unassembled WGS sequence"/>
</dbReference>
<feature type="transmembrane region" description="Helical" evidence="7">
    <location>
        <begin position="150"/>
        <end position="167"/>
    </location>
</feature>
<dbReference type="PROSITE" id="PS00211">
    <property type="entry name" value="ABC_TRANSPORTER_1"/>
    <property type="match status" value="1"/>
</dbReference>
<comment type="subcellular location">
    <subcellularLocation>
        <location evidence="1">Cell membrane</location>
        <topology evidence="1">Multi-pass membrane protein</topology>
    </subcellularLocation>
</comment>
<name>W9H3Z7_9PROT</name>
<dbReference type="PROSITE" id="PS50929">
    <property type="entry name" value="ABC_TM1F"/>
    <property type="match status" value="1"/>
</dbReference>
<dbReference type="PROSITE" id="PS50893">
    <property type="entry name" value="ABC_TRANSPORTER_2"/>
    <property type="match status" value="1"/>
</dbReference>
<evidence type="ECO:0000256" key="1">
    <source>
        <dbReference type="ARBA" id="ARBA00004651"/>
    </source>
</evidence>
<dbReference type="InterPro" id="IPR017871">
    <property type="entry name" value="ABC_transporter-like_CS"/>
</dbReference>
<dbReference type="SUPFAM" id="SSF90123">
    <property type="entry name" value="ABC transporter transmembrane region"/>
    <property type="match status" value="1"/>
</dbReference>
<dbReference type="OrthoDB" id="9760776at2"/>
<keyword evidence="5 7" id="KW-1133">Transmembrane helix</keyword>
<protein>
    <recommendedName>
        <fullName evidence="12">ATP-binding cassette transporter</fullName>
    </recommendedName>
</protein>
<dbReference type="Pfam" id="PF00005">
    <property type="entry name" value="ABC_tran"/>
    <property type="match status" value="1"/>
</dbReference>
<evidence type="ECO:0000259" key="8">
    <source>
        <dbReference type="PROSITE" id="PS50893"/>
    </source>
</evidence>
<evidence type="ECO:0000256" key="6">
    <source>
        <dbReference type="ARBA" id="ARBA00023136"/>
    </source>
</evidence>
<evidence type="ECO:0000313" key="11">
    <source>
        <dbReference type="Proteomes" id="UP000019486"/>
    </source>
</evidence>
<accession>W9H3Z7</accession>
<dbReference type="InterPro" id="IPR027417">
    <property type="entry name" value="P-loop_NTPase"/>
</dbReference>
<evidence type="ECO:0000256" key="7">
    <source>
        <dbReference type="SAM" id="Phobius"/>
    </source>
</evidence>
<evidence type="ECO:0000256" key="5">
    <source>
        <dbReference type="ARBA" id="ARBA00022989"/>
    </source>
</evidence>
<comment type="caution">
    <text evidence="10">The sequence shown here is derived from an EMBL/GenBank/DDBJ whole genome shotgun (WGS) entry which is preliminary data.</text>
</comment>
<organism evidence="10 11">
    <name type="scientific">Skermanella stibiiresistens SB22</name>
    <dbReference type="NCBI Taxonomy" id="1385369"/>
    <lineage>
        <taxon>Bacteria</taxon>
        <taxon>Pseudomonadati</taxon>
        <taxon>Pseudomonadota</taxon>
        <taxon>Alphaproteobacteria</taxon>
        <taxon>Rhodospirillales</taxon>
        <taxon>Azospirillaceae</taxon>
        <taxon>Skermanella</taxon>
    </lineage>
</organism>
<reference evidence="10 11" key="1">
    <citation type="submission" date="2013-08" db="EMBL/GenBank/DDBJ databases">
        <title>The genome sequence of Skermanella stibiiresistens.</title>
        <authorList>
            <person name="Zhu W."/>
            <person name="Wang G."/>
        </authorList>
    </citation>
    <scope>NUCLEOTIDE SEQUENCE [LARGE SCALE GENOMIC DNA]</scope>
    <source>
        <strain evidence="10 11">SB22</strain>
    </source>
</reference>
<evidence type="ECO:0000256" key="3">
    <source>
        <dbReference type="ARBA" id="ARBA00022741"/>
    </source>
</evidence>
<dbReference type="GO" id="GO:0140359">
    <property type="term" value="F:ABC-type transporter activity"/>
    <property type="evidence" value="ECO:0007669"/>
    <property type="project" value="InterPro"/>
</dbReference>
<dbReference type="RefSeq" id="WP_037450867.1">
    <property type="nucleotide sequence ID" value="NZ_AVFL01000006.1"/>
</dbReference>
<dbReference type="SUPFAM" id="SSF52540">
    <property type="entry name" value="P-loop containing nucleoside triphosphate hydrolases"/>
    <property type="match status" value="1"/>
</dbReference>
<keyword evidence="4" id="KW-0067">ATP-binding</keyword>
<dbReference type="EMBL" id="AVFL01000006">
    <property type="protein sequence ID" value="EWY40925.1"/>
    <property type="molecule type" value="Genomic_DNA"/>
</dbReference>
<dbReference type="Gene3D" id="1.20.1560.10">
    <property type="entry name" value="ABC transporter type 1, transmembrane domain"/>
    <property type="match status" value="1"/>
</dbReference>
<dbReference type="InterPro" id="IPR011527">
    <property type="entry name" value="ABC1_TM_dom"/>
</dbReference>
<keyword evidence="6 7" id="KW-0472">Membrane</keyword>
<feature type="domain" description="ABC transporter" evidence="8">
    <location>
        <begin position="327"/>
        <end position="548"/>
    </location>
</feature>
<evidence type="ECO:0000256" key="2">
    <source>
        <dbReference type="ARBA" id="ARBA00022692"/>
    </source>
</evidence>
<evidence type="ECO:0008006" key="12">
    <source>
        <dbReference type="Google" id="ProtNLM"/>
    </source>
</evidence>
<dbReference type="GO" id="GO:0005886">
    <property type="term" value="C:plasma membrane"/>
    <property type="evidence" value="ECO:0007669"/>
    <property type="project" value="UniProtKB-SubCell"/>
</dbReference>
<keyword evidence="3" id="KW-0547">Nucleotide-binding</keyword>
<dbReference type="PANTHER" id="PTHR24221:SF654">
    <property type="entry name" value="ATP-BINDING CASSETTE SUB-FAMILY B MEMBER 6"/>
    <property type="match status" value="1"/>
</dbReference>
<keyword evidence="2 7" id="KW-0812">Transmembrane</keyword>
<keyword evidence="11" id="KW-1185">Reference proteome</keyword>
<dbReference type="GO" id="GO:0034040">
    <property type="term" value="F:ATPase-coupled lipid transmembrane transporter activity"/>
    <property type="evidence" value="ECO:0007669"/>
    <property type="project" value="TreeGrafter"/>
</dbReference>
<dbReference type="InterPro" id="IPR039421">
    <property type="entry name" value="Type_1_exporter"/>
</dbReference>
<dbReference type="Gene3D" id="3.40.50.300">
    <property type="entry name" value="P-loop containing nucleotide triphosphate hydrolases"/>
    <property type="match status" value="1"/>
</dbReference>
<evidence type="ECO:0000256" key="4">
    <source>
        <dbReference type="ARBA" id="ARBA00022840"/>
    </source>
</evidence>
<dbReference type="GO" id="GO:0016887">
    <property type="term" value="F:ATP hydrolysis activity"/>
    <property type="evidence" value="ECO:0007669"/>
    <property type="project" value="InterPro"/>
</dbReference>
<dbReference type="InterPro" id="IPR003439">
    <property type="entry name" value="ABC_transporter-like_ATP-bd"/>
</dbReference>
<dbReference type="InterPro" id="IPR003593">
    <property type="entry name" value="AAA+_ATPase"/>
</dbReference>
<feature type="transmembrane region" description="Helical" evidence="7">
    <location>
        <begin position="17"/>
        <end position="37"/>
    </location>
</feature>
<proteinExistence type="predicted"/>
<feature type="domain" description="ABC transmembrane type-1" evidence="9">
    <location>
        <begin position="17"/>
        <end position="291"/>
    </location>
</feature>
<gene>
    <name evidence="10" type="ORF">N825_33885</name>
</gene>
<evidence type="ECO:0000259" key="9">
    <source>
        <dbReference type="PROSITE" id="PS50929"/>
    </source>
</evidence>
<dbReference type="AlphaFoldDB" id="W9H3Z7"/>
<dbReference type="STRING" id="1385369.N825_33885"/>
<evidence type="ECO:0000313" key="10">
    <source>
        <dbReference type="EMBL" id="EWY40925.1"/>
    </source>
</evidence>
<feature type="transmembrane region" description="Helical" evidence="7">
    <location>
        <begin position="49"/>
        <end position="66"/>
    </location>
</feature>
<dbReference type="InterPro" id="IPR036640">
    <property type="entry name" value="ABC1_TM_sf"/>
</dbReference>
<feature type="transmembrane region" description="Helical" evidence="7">
    <location>
        <begin position="247"/>
        <end position="276"/>
    </location>
</feature>